<dbReference type="EMBL" id="VENJ01000008">
    <property type="protein sequence ID" value="MTJ04457.1"/>
    <property type="molecule type" value="Genomic_DNA"/>
</dbReference>
<feature type="domain" description="Type I restriction enzyme R protein N-terminal" evidence="2">
    <location>
        <begin position="53"/>
        <end position="121"/>
    </location>
</feature>
<accession>A0A7C9LAS2</accession>
<dbReference type="Proteomes" id="UP000483078">
    <property type="component" value="Unassembled WGS sequence"/>
</dbReference>
<dbReference type="Pfam" id="PF13588">
    <property type="entry name" value="HSDR_N_2"/>
    <property type="match status" value="1"/>
</dbReference>
<feature type="region of interest" description="Disordered" evidence="1">
    <location>
        <begin position="234"/>
        <end position="255"/>
    </location>
</feature>
<organism evidence="3 4">
    <name type="scientific">Sediminimonas qiaohouensis</name>
    <dbReference type="NCBI Taxonomy" id="552061"/>
    <lineage>
        <taxon>Bacteria</taxon>
        <taxon>Pseudomonadati</taxon>
        <taxon>Pseudomonadota</taxon>
        <taxon>Alphaproteobacteria</taxon>
        <taxon>Rhodobacterales</taxon>
        <taxon>Roseobacteraceae</taxon>
        <taxon>Sediminimonas</taxon>
    </lineage>
</organism>
<feature type="compositionally biased region" description="Acidic residues" evidence="1">
    <location>
        <begin position="242"/>
        <end position="255"/>
    </location>
</feature>
<evidence type="ECO:0000313" key="3">
    <source>
        <dbReference type="EMBL" id="MTJ04457.1"/>
    </source>
</evidence>
<evidence type="ECO:0000313" key="4">
    <source>
        <dbReference type="Proteomes" id="UP000483078"/>
    </source>
</evidence>
<protein>
    <submittedName>
        <fullName evidence="3">Restriction endonuclease</fullName>
    </submittedName>
</protein>
<keyword evidence="3" id="KW-0540">Nuclease</keyword>
<keyword evidence="3" id="KW-0255">Endonuclease</keyword>
<comment type="caution">
    <text evidence="3">The sequence shown here is derived from an EMBL/GenBank/DDBJ whole genome shotgun (WGS) entry which is preliminary data.</text>
</comment>
<sequence>MSDLEAEIKLLAERVQQYGDTITTEEAAKTSIILPFLQALGFDVFNPSEVIPEYTADAVGKKGEKVDYAICIDEEIKILIECKGLATQLEFKQLSQLFRYFAVTKAKFGVLTNGRHFRFYSDIDEPNKLDNKPFFTFDVSNYSQFDLAELKKFQKSAFDVDGILANAERLKYISAVKSFLSSQMEEPSDRFVKAIASEVHEGRVTAQVRATISGAIKTAFKEVIRDSVQSRLSTALQSSSETDGDRDSECEEPSEIVTTEEEIEGMHIIRAIVRDTIDVRRVGMRDAKSYCAILIDNNNRNPLARLHFNYQKKYIGLFDGKKEEKVHISDLEDIYQHAEHLRLTAKKYAQDG</sequence>
<gene>
    <name evidence="3" type="ORF">FH759_07180</name>
</gene>
<dbReference type="PIRSF" id="PIRSF035009">
    <property type="entry name" value="UCP035009_HSDR_N"/>
    <property type="match status" value="1"/>
</dbReference>
<dbReference type="AlphaFoldDB" id="A0A7C9LAS2"/>
<dbReference type="GO" id="GO:0004519">
    <property type="term" value="F:endonuclease activity"/>
    <property type="evidence" value="ECO:0007669"/>
    <property type="project" value="UniProtKB-KW"/>
</dbReference>
<name>A0A7C9LAS2_9RHOB</name>
<dbReference type="RefSeq" id="WP_273249120.1">
    <property type="nucleotide sequence ID" value="NZ_VENJ01000008.1"/>
</dbReference>
<reference evidence="3 4" key="1">
    <citation type="submission" date="2019-06" db="EMBL/GenBank/DDBJ databases">
        <title>Enrichment of Autotrophic Halophilic Microorganisms from Red Sea Brine Pool Using Microbial Electrosynthesis System.</title>
        <authorList>
            <person name="Alqahtani M.F."/>
            <person name="Bajracharya S."/>
            <person name="Katuri K.P."/>
            <person name="Ali M."/>
            <person name="Saikaly P.E."/>
        </authorList>
    </citation>
    <scope>NUCLEOTIDE SEQUENCE [LARGE SCALE GENOMIC DNA]</scope>
    <source>
        <strain evidence="3">MES6</strain>
    </source>
</reference>
<dbReference type="InterPro" id="IPR029464">
    <property type="entry name" value="HSDR_N"/>
</dbReference>
<keyword evidence="3" id="KW-0378">Hydrolase</keyword>
<evidence type="ECO:0000259" key="2">
    <source>
        <dbReference type="Pfam" id="PF13588"/>
    </source>
</evidence>
<dbReference type="InterPro" id="IPR017035">
    <property type="entry name" value="UCP035009_HsdR_All3000-type"/>
</dbReference>
<proteinExistence type="predicted"/>
<evidence type="ECO:0000256" key="1">
    <source>
        <dbReference type="SAM" id="MobiDB-lite"/>
    </source>
</evidence>